<keyword evidence="2" id="KW-1185">Reference proteome</keyword>
<protein>
    <submittedName>
        <fullName evidence="1">MoaD/ThiS family protein</fullName>
    </submittedName>
</protein>
<name>A0A6N7IM66_9FIRM</name>
<dbReference type="Pfam" id="PF02597">
    <property type="entry name" value="ThiS"/>
    <property type="match status" value="1"/>
</dbReference>
<comment type="caution">
    <text evidence="1">The sequence shown here is derived from an EMBL/GenBank/DDBJ whole genome shotgun (WGS) entry which is preliminary data.</text>
</comment>
<dbReference type="Gene3D" id="3.10.20.30">
    <property type="match status" value="1"/>
</dbReference>
<evidence type="ECO:0000313" key="2">
    <source>
        <dbReference type="Proteomes" id="UP000441717"/>
    </source>
</evidence>
<dbReference type="InterPro" id="IPR012675">
    <property type="entry name" value="Beta-grasp_dom_sf"/>
</dbReference>
<dbReference type="EMBL" id="WHYR01000001">
    <property type="protein sequence ID" value="MQL50763.1"/>
    <property type="molecule type" value="Genomic_DNA"/>
</dbReference>
<reference evidence="1 2" key="1">
    <citation type="submission" date="2019-10" db="EMBL/GenBank/DDBJ databases">
        <title>Comparative genomics of sulfur disproportionating microorganisms.</title>
        <authorList>
            <person name="Ward L.M."/>
            <person name="Bertran E."/>
            <person name="Johnston D."/>
        </authorList>
    </citation>
    <scope>NUCLEOTIDE SEQUENCE [LARGE SCALE GENOMIC DNA]</scope>
    <source>
        <strain evidence="1 2">DSM 14055</strain>
    </source>
</reference>
<sequence length="105" mass="11509">MACQSCGCGRWRMAGVELRAFGPLMMLFAQRGWPLPYLVAIVPGDTPAGLVQRLDIPAEQVEVVFVNGRVVPLNHPLQDGDRVALVPPGIPSIHRVMLGFYSKKK</sequence>
<proteinExistence type="predicted"/>
<evidence type="ECO:0000313" key="1">
    <source>
        <dbReference type="EMBL" id="MQL50763.1"/>
    </source>
</evidence>
<accession>A0A6N7IM66</accession>
<dbReference type="InterPro" id="IPR003749">
    <property type="entry name" value="ThiS/MoaD-like"/>
</dbReference>
<dbReference type="InterPro" id="IPR016155">
    <property type="entry name" value="Mopterin_synth/thiamin_S_b"/>
</dbReference>
<dbReference type="SUPFAM" id="SSF54285">
    <property type="entry name" value="MoaD/ThiS"/>
    <property type="match status" value="1"/>
</dbReference>
<dbReference type="OrthoDB" id="5339859at2"/>
<organism evidence="1 2">
    <name type="scientific">Desulfofundulus thermobenzoicus</name>
    <dbReference type="NCBI Taxonomy" id="29376"/>
    <lineage>
        <taxon>Bacteria</taxon>
        <taxon>Bacillati</taxon>
        <taxon>Bacillota</taxon>
        <taxon>Clostridia</taxon>
        <taxon>Eubacteriales</taxon>
        <taxon>Peptococcaceae</taxon>
        <taxon>Desulfofundulus</taxon>
    </lineage>
</organism>
<gene>
    <name evidence="1" type="ORF">GFC01_00400</name>
</gene>
<dbReference type="Proteomes" id="UP000441717">
    <property type="component" value="Unassembled WGS sequence"/>
</dbReference>
<dbReference type="AlphaFoldDB" id="A0A6N7IM66"/>